<feature type="region of interest" description="Disordered" evidence="2">
    <location>
        <begin position="303"/>
        <end position="344"/>
    </location>
</feature>
<feature type="compositionally biased region" description="Basic and acidic residues" evidence="2">
    <location>
        <begin position="317"/>
        <end position="330"/>
    </location>
</feature>
<keyword evidence="5" id="KW-1185">Reference proteome</keyword>
<name>A0A836JJT0_9HYME</name>
<dbReference type="EMBL" id="JAANHZ010000077">
    <property type="protein sequence ID" value="KAG5316270.1"/>
    <property type="molecule type" value="Genomic_DNA"/>
</dbReference>
<dbReference type="AlphaFoldDB" id="A0A836JJT0"/>
<evidence type="ECO:0000256" key="2">
    <source>
        <dbReference type="SAM" id="MobiDB-lite"/>
    </source>
</evidence>
<evidence type="ECO:0000313" key="5">
    <source>
        <dbReference type="Proteomes" id="UP000667349"/>
    </source>
</evidence>
<protein>
    <submittedName>
        <fullName evidence="4">FBXW5 protein</fullName>
    </submittedName>
</protein>
<reference evidence="4" key="1">
    <citation type="submission" date="2020-02" db="EMBL/GenBank/DDBJ databases">
        <title>Relaxed selection underlies rapid genomic changes in the transitions from sociality to social parasitism in ants.</title>
        <authorList>
            <person name="Bi X."/>
        </authorList>
    </citation>
    <scope>NUCLEOTIDE SEQUENCE</scope>
    <source>
        <strain evidence="4">BGI-DK2013a</strain>
        <tissue evidence="4">Whole body</tissue>
    </source>
</reference>
<feature type="region of interest" description="Disordered" evidence="2">
    <location>
        <begin position="389"/>
        <end position="425"/>
    </location>
</feature>
<dbReference type="GO" id="GO:0080008">
    <property type="term" value="C:Cul4-RING E3 ubiquitin ligase complex"/>
    <property type="evidence" value="ECO:0007669"/>
    <property type="project" value="InterPro"/>
</dbReference>
<dbReference type="Gene3D" id="2.130.10.10">
    <property type="entry name" value="YVTN repeat-like/Quinoprotein amine dehydrogenase"/>
    <property type="match status" value="2"/>
</dbReference>
<dbReference type="SUPFAM" id="SSF81383">
    <property type="entry name" value="F-box domain"/>
    <property type="match status" value="1"/>
</dbReference>
<dbReference type="PANTHER" id="PTHR20995">
    <property type="entry name" value="F-BOX/WD REPEAT-CONTAINING PROTEIN 5"/>
    <property type="match status" value="1"/>
</dbReference>
<organism evidence="4 5">
    <name type="scientific">Acromyrmex insinuator</name>
    <dbReference type="NCBI Taxonomy" id="230686"/>
    <lineage>
        <taxon>Eukaryota</taxon>
        <taxon>Metazoa</taxon>
        <taxon>Ecdysozoa</taxon>
        <taxon>Arthropoda</taxon>
        <taxon>Hexapoda</taxon>
        <taxon>Insecta</taxon>
        <taxon>Pterygota</taxon>
        <taxon>Neoptera</taxon>
        <taxon>Endopterygota</taxon>
        <taxon>Hymenoptera</taxon>
        <taxon>Apocrita</taxon>
        <taxon>Aculeata</taxon>
        <taxon>Formicoidea</taxon>
        <taxon>Formicidae</taxon>
        <taxon>Myrmicinae</taxon>
        <taxon>Acromyrmex</taxon>
    </lineage>
</organism>
<evidence type="ECO:0000313" key="4">
    <source>
        <dbReference type="EMBL" id="KAG5316270.1"/>
    </source>
</evidence>
<feature type="compositionally biased region" description="Low complexity" evidence="2">
    <location>
        <begin position="332"/>
        <end position="344"/>
    </location>
</feature>
<feature type="non-terminal residue" evidence="4">
    <location>
        <position position="683"/>
    </location>
</feature>
<dbReference type="Gene3D" id="1.20.1280.50">
    <property type="match status" value="1"/>
</dbReference>
<gene>
    <name evidence="4" type="primary">Fbxw5</name>
    <name evidence="4" type="ORF">G6Z75_0005608</name>
</gene>
<dbReference type="GO" id="GO:0016567">
    <property type="term" value="P:protein ubiquitination"/>
    <property type="evidence" value="ECO:0007669"/>
    <property type="project" value="InterPro"/>
</dbReference>
<feature type="repeat" description="WD" evidence="1">
    <location>
        <begin position="127"/>
        <end position="159"/>
    </location>
</feature>
<dbReference type="PROSITE" id="PS50294">
    <property type="entry name" value="WD_REPEATS_REGION"/>
    <property type="match status" value="2"/>
</dbReference>
<keyword evidence="1" id="KW-0853">WD repeat</keyword>
<evidence type="ECO:0000256" key="1">
    <source>
        <dbReference type="PROSITE-ProRule" id="PRU00221"/>
    </source>
</evidence>
<feature type="compositionally biased region" description="Basic and acidic residues" evidence="2">
    <location>
        <begin position="1"/>
        <end position="15"/>
    </location>
</feature>
<dbReference type="Pfam" id="PF00400">
    <property type="entry name" value="WD40"/>
    <property type="match status" value="2"/>
</dbReference>
<dbReference type="SMART" id="SM00256">
    <property type="entry name" value="FBOX"/>
    <property type="match status" value="1"/>
</dbReference>
<dbReference type="InterPro" id="IPR001680">
    <property type="entry name" value="WD40_rpt"/>
</dbReference>
<proteinExistence type="predicted"/>
<dbReference type="GO" id="GO:0019005">
    <property type="term" value="C:SCF ubiquitin ligase complex"/>
    <property type="evidence" value="ECO:0007669"/>
    <property type="project" value="InterPro"/>
</dbReference>
<feature type="region of interest" description="Disordered" evidence="2">
    <location>
        <begin position="1"/>
        <end position="38"/>
    </location>
</feature>
<dbReference type="Proteomes" id="UP000667349">
    <property type="component" value="Unassembled WGS sequence"/>
</dbReference>
<dbReference type="Pfam" id="PF12937">
    <property type="entry name" value="F-box-like"/>
    <property type="match status" value="1"/>
</dbReference>
<dbReference type="InterPro" id="IPR036322">
    <property type="entry name" value="WD40_repeat_dom_sf"/>
</dbReference>
<dbReference type="InterPro" id="IPR042508">
    <property type="entry name" value="FBXW5"/>
</dbReference>
<sequence length="683" mass="78568">MDDVEDTARDDRPGPSDEDVEDVSESDDGSEYSSRSEGESGEFNWYVMSDSILLSIFQYLTPRELLTAGEVCRSWFRVSRDEFLWKYLFYRTYKIDPDVGIVPGKTSWLGEFKRLAYHTPLIETEVLKEHSHQVLHVSFSHNGKMFATCSKDGYILVWQSQYPVTIKYWHDMKTFSWKYTQFSQFNCTDTLLLVSGVHFGTPHSTSGEIAVFRVAPGFDLQCRVVNKPYDIFGTWYSERYLLSGNLHWLAHLVSTSVVWLNKANQESASEHVPIMTQLFRFYNGNASSIRAIMVANCLAPAPAESTEQQSQPSSSNTKEEKGNPPSHKDLLSPSGESNSSQSQEEPIYYISSSRIQYSKLEGAFSNWRKLGDGFEYASPIQYNQEYRQVEMQKKAHESDSESENPQWEEESESGESSITEECDTDELTNNPEKLLIFTTGSKTYTPHKVGFKRIKLVTFPRRLDPGPSLRERIAQKKRERERQNTPSVEDWLNYESVADKFDKIDHLIDLHGHIIGMGLSPDHRYLYVNSRPWPKGYVITNPLQPPPIAQEIDIHVIDLVTLKQVGTMLRAHKAYTPNNECFFIFLDVCNEYVASGAEDKHGYLWDRHYGICLAKFPHSDVVNSVAFNPRDPEMLVTTSDDYTVKIWRSRAMVKALDLDEKSYRRGMEVRKRHKYQKCGTNVD</sequence>
<feature type="compositionally biased region" description="Basic and acidic residues" evidence="2">
    <location>
        <begin position="389"/>
        <end position="399"/>
    </location>
</feature>
<dbReference type="InterPro" id="IPR036047">
    <property type="entry name" value="F-box-like_dom_sf"/>
</dbReference>
<feature type="domain" description="F-box" evidence="3">
    <location>
        <begin position="42"/>
        <end position="88"/>
    </location>
</feature>
<comment type="caution">
    <text evidence="4">The sequence shown here is derived from an EMBL/GenBank/DDBJ whole genome shotgun (WGS) entry which is preliminary data.</text>
</comment>
<feature type="compositionally biased region" description="Acidic residues" evidence="2">
    <location>
        <begin position="16"/>
        <end position="30"/>
    </location>
</feature>
<feature type="non-terminal residue" evidence="4">
    <location>
        <position position="1"/>
    </location>
</feature>
<feature type="compositionally biased region" description="Acidic residues" evidence="2">
    <location>
        <begin position="400"/>
        <end position="425"/>
    </location>
</feature>
<feature type="repeat" description="WD" evidence="1">
    <location>
        <begin position="615"/>
        <end position="647"/>
    </location>
</feature>
<accession>A0A836JJT0</accession>
<dbReference type="SMART" id="SM00320">
    <property type="entry name" value="WD40"/>
    <property type="match status" value="3"/>
</dbReference>
<dbReference type="PROSITE" id="PS50082">
    <property type="entry name" value="WD_REPEATS_2"/>
    <property type="match status" value="2"/>
</dbReference>
<dbReference type="InterPro" id="IPR015943">
    <property type="entry name" value="WD40/YVTN_repeat-like_dom_sf"/>
</dbReference>
<dbReference type="CDD" id="cd22132">
    <property type="entry name" value="F-box_FBXW5"/>
    <property type="match status" value="1"/>
</dbReference>
<dbReference type="SUPFAM" id="SSF50978">
    <property type="entry name" value="WD40 repeat-like"/>
    <property type="match status" value="1"/>
</dbReference>
<dbReference type="PANTHER" id="PTHR20995:SF17">
    <property type="entry name" value="F-BOX_WD REPEAT-CONTAINING PROTEIN 5"/>
    <property type="match status" value="1"/>
</dbReference>
<evidence type="ECO:0000259" key="3">
    <source>
        <dbReference type="PROSITE" id="PS50181"/>
    </source>
</evidence>
<dbReference type="PROSITE" id="PS50181">
    <property type="entry name" value="FBOX"/>
    <property type="match status" value="1"/>
</dbReference>
<dbReference type="InterPro" id="IPR001810">
    <property type="entry name" value="F-box_dom"/>
</dbReference>